<feature type="region of interest" description="Disordered" evidence="1">
    <location>
        <begin position="165"/>
        <end position="184"/>
    </location>
</feature>
<protein>
    <submittedName>
        <fullName evidence="2">Uncharacterized protein</fullName>
    </submittedName>
</protein>
<feature type="region of interest" description="Disordered" evidence="1">
    <location>
        <begin position="70"/>
        <end position="108"/>
    </location>
</feature>
<evidence type="ECO:0000256" key="1">
    <source>
        <dbReference type="SAM" id="MobiDB-lite"/>
    </source>
</evidence>
<feature type="non-terminal residue" evidence="2">
    <location>
        <position position="213"/>
    </location>
</feature>
<evidence type="ECO:0000313" key="2">
    <source>
        <dbReference type="EMBL" id="CAK0880485.1"/>
    </source>
</evidence>
<evidence type="ECO:0000313" key="3">
    <source>
        <dbReference type="Proteomes" id="UP001189429"/>
    </source>
</evidence>
<keyword evidence="3" id="KW-1185">Reference proteome</keyword>
<reference evidence="2" key="1">
    <citation type="submission" date="2023-10" db="EMBL/GenBank/DDBJ databases">
        <authorList>
            <person name="Chen Y."/>
            <person name="Shah S."/>
            <person name="Dougan E. K."/>
            <person name="Thang M."/>
            <person name="Chan C."/>
        </authorList>
    </citation>
    <scope>NUCLEOTIDE SEQUENCE [LARGE SCALE GENOMIC DNA]</scope>
</reference>
<organism evidence="2 3">
    <name type="scientific">Prorocentrum cordatum</name>
    <dbReference type="NCBI Taxonomy" id="2364126"/>
    <lineage>
        <taxon>Eukaryota</taxon>
        <taxon>Sar</taxon>
        <taxon>Alveolata</taxon>
        <taxon>Dinophyceae</taxon>
        <taxon>Prorocentrales</taxon>
        <taxon>Prorocentraceae</taxon>
        <taxon>Prorocentrum</taxon>
    </lineage>
</organism>
<dbReference type="Proteomes" id="UP001189429">
    <property type="component" value="Unassembled WGS sequence"/>
</dbReference>
<comment type="caution">
    <text evidence="2">The sequence shown here is derived from an EMBL/GenBank/DDBJ whole genome shotgun (WGS) entry which is preliminary data.</text>
</comment>
<accession>A0ABN9W343</accession>
<dbReference type="EMBL" id="CAUYUJ010018082">
    <property type="protein sequence ID" value="CAK0880485.1"/>
    <property type="molecule type" value="Genomic_DNA"/>
</dbReference>
<feature type="region of interest" description="Disordered" evidence="1">
    <location>
        <begin position="1"/>
        <end position="53"/>
    </location>
</feature>
<feature type="compositionally biased region" description="Low complexity" evidence="1">
    <location>
        <begin position="84"/>
        <end position="94"/>
    </location>
</feature>
<sequence>GGDPAGELPAPEPVRRAARGRGRRHWRLPRRPHQRALRAPGAARDPVAAPPAELDAMSLRRRLRTLHARGVLERLSGRRGPHSGRAQQAVQGQRGAAGRGPGPPRAGLAAPAALALRPGDDALARVARSRAGHLALRGGAQRPAAARARRGARLLRPGVAGCAGGAGGVLHGPRLEGPRAARGPARLPRVLREGGLRHARRRRGRHAVAAAAR</sequence>
<feature type="non-terminal residue" evidence="2">
    <location>
        <position position="1"/>
    </location>
</feature>
<feature type="compositionally biased region" description="Basic residues" evidence="1">
    <location>
        <begin position="16"/>
        <end position="36"/>
    </location>
</feature>
<name>A0ABN9W343_9DINO</name>
<gene>
    <name evidence="2" type="ORF">PCOR1329_LOCUS63615</name>
</gene>
<proteinExistence type="predicted"/>